<sequence length="162" mass="16897">MNTPPYGLRFDTSLGVCQVRASDAGLLSVRFDEAACDLPANGLCHEAARQVSAYLAGELSAFDLPLAPQGTPFQQSVWSALRKLPYGATTHYGALAAALGRPTAARAIGAAVGKNPIWLIIPCHRVIGRDGSLTGYAGGLPRKRALLDLEASVATELTGSAH</sequence>
<evidence type="ECO:0000256" key="4">
    <source>
        <dbReference type="ARBA" id="ARBA00022603"/>
    </source>
</evidence>
<dbReference type="EMBL" id="VMNI01000020">
    <property type="protein sequence ID" value="TVO72958.1"/>
    <property type="molecule type" value="Genomic_DNA"/>
</dbReference>
<dbReference type="InterPro" id="IPR014048">
    <property type="entry name" value="MethylDNA_cys_MeTrfase_DNA-bd"/>
</dbReference>
<dbReference type="Pfam" id="PF02870">
    <property type="entry name" value="Methyltransf_1N"/>
    <property type="match status" value="1"/>
</dbReference>
<comment type="similarity">
    <text evidence="2 9">Belongs to the MGMT family.</text>
</comment>
<dbReference type="SUPFAM" id="SSF46767">
    <property type="entry name" value="Methylated DNA-protein cysteine methyltransferase, C-terminal domain"/>
    <property type="match status" value="1"/>
</dbReference>
<comment type="miscellaneous">
    <text evidence="9">This enzyme catalyzes only one turnover and therefore is not strictly catalytic. According to one definition, an enzyme is a biocatalyst that acts repeatedly and over many reaction cycles.</text>
</comment>
<dbReference type="InterPro" id="IPR036388">
    <property type="entry name" value="WH-like_DNA-bd_sf"/>
</dbReference>
<dbReference type="Pfam" id="PF01035">
    <property type="entry name" value="DNA_binding_1"/>
    <property type="match status" value="1"/>
</dbReference>
<accession>A0A557R3V7</accession>
<evidence type="ECO:0000256" key="2">
    <source>
        <dbReference type="ARBA" id="ARBA00008711"/>
    </source>
</evidence>
<dbReference type="InterPro" id="IPR036631">
    <property type="entry name" value="MGMT_N_sf"/>
</dbReference>
<keyword evidence="6 9" id="KW-0227">DNA damage</keyword>
<evidence type="ECO:0000313" key="13">
    <source>
        <dbReference type="Proteomes" id="UP000318349"/>
    </source>
</evidence>
<dbReference type="SUPFAM" id="SSF53155">
    <property type="entry name" value="Methylated DNA-protein cysteine methyltransferase domain"/>
    <property type="match status" value="1"/>
</dbReference>
<evidence type="ECO:0000259" key="10">
    <source>
        <dbReference type="Pfam" id="PF01035"/>
    </source>
</evidence>
<dbReference type="PANTHER" id="PTHR10815">
    <property type="entry name" value="METHYLATED-DNA--PROTEIN-CYSTEINE METHYLTRANSFERASE"/>
    <property type="match status" value="1"/>
</dbReference>
<comment type="caution">
    <text evidence="12">The sequence shown here is derived from an EMBL/GenBank/DDBJ whole genome shotgun (WGS) entry which is preliminary data.</text>
</comment>
<keyword evidence="7 9" id="KW-0234">DNA repair</keyword>
<evidence type="ECO:0000256" key="7">
    <source>
        <dbReference type="ARBA" id="ARBA00023204"/>
    </source>
</evidence>
<proteinExistence type="inferred from homology"/>
<evidence type="ECO:0000313" key="12">
    <source>
        <dbReference type="EMBL" id="TVO72958.1"/>
    </source>
</evidence>
<evidence type="ECO:0000256" key="6">
    <source>
        <dbReference type="ARBA" id="ARBA00022763"/>
    </source>
</evidence>
<comment type="function">
    <text evidence="9">Involved in the cellular defense against the biological effects of O6-methylguanine (O6-MeG) and O4-methylthymine (O4-MeT) in DNA. Repairs the methylated nucleobase in DNA by stoichiometrically transferring the methyl group to a cysteine residue in the enzyme. This is a suicide reaction: the enzyme is irreversibly inactivated.</text>
</comment>
<evidence type="ECO:0000259" key="11">
    <source>
        <dbReference type="Pfam" id="PF02870"/>
    </source>
</evidence>
<dbReference type="InterPro" id="IPR036217">
    <property type="entry name" value="MethylDNA_cys_MeTrfase_DNAb"/>
</dbReference>
<dbReference type="CDD" id="cd06445">
    <property type="entry name" value="ATase"/>
    <property type="match status" value="1"/>
</dbReference>
<feature type="domain" description="Methylated-DNA-[protein]-cysteine S-methyltransferase DNA binding" evidence="10">
    <location>
        <begin position="72"/>
        <end position="151"/>
    </location>
</feature>
<feature type="domain" description="Methylguanine DNA methyltransferase ribonuclease-like" evidence="11">
    <location>
        <begin position="11"/>
        <end position="68"/>
    </location>
</feature>
<dbReference type="HAMAP" id="MF_00772">
    <property type="entry name" value="OGT"/>
    <property type="match status" value="1"/>
</dbReference>
<comment type="catalytic activity">
    <reaction evidence="8 9">
        <text>a 6-O-methyl-2'-deoxyguanosine in DNA + L-cysteinyl-[protein] = S-methyl-L-cysteinyl-[protein] + a 2'-deoxyguanosine in DNA</text>
        <dbReference type="Rhea" id="RHEA:24000"/>
        <dbReference type="Rhea" id="RHEA-COMP:10131"/>
        <dbReference type="Rhea" id="RHEA-COMP:10132"/>
        <dbReference type="Rhea" id="RHEA-COMP:11367"/>
        <dbReference type="Rhea" id="RHEA-COMP:11368"/>
        <dbReference type="ChEBI" id="CHEBI:29950"/>
        <dbReference type="ChEBI" id="CHEBI:82612"/>
        <dbReference type="ChEBI" id="CHEBI:85445"/>
        <dbReference type="ChEBI" id="CHEBI:85448"/>
        <dbReference type="EC" id="2.1.1.63"/>
    </reaction>
</comment>
<evidence type="ECO:0000256" key="9">
    <source>
        <dbReference type="HAMAP-Rule" id="MF_00772"/>
    </source>
</evidence>
<evidence type="ECO:0000256" key="1">
    <source>
        <dbReference type="ARBA" id="ARBA00001286"/>
    </source>
</evidence>
<evidence type="ECO:0000256" key="5">
    <source>
        <dbReference type="ARBA" id="ARBA00022679"/>
    </source>
</evidence>
<dbReference type="AlphaFoldDB" id="A0A557R3V7"/>
<dbReference type="GO" id="GO:0032259">
    <property type="term" value="P:methylation"/>
    <property type="evidence" value="ECO:0007669"/>
    <property type="project" value="UniProtKB-KW"/>
</dbReference>
<dbReference type="EC" id="2.1.1.63" evidence="9"/>
<dbReference type="PROSITE" id="PS00374">
    <property type="entry name" value="MGMT"/>
    <property type="match status" value="1"/>
</dbReference>
<comment type="subcellular location">
    <subcellularLocation>
        <location evidence="9">Cytoplasm</location>
    </subcellularLocation>
</comment>
<dbReference type="NCBIfam" id="TIGR00589">
    <property type="entry name" value="ogt"/>
    <property type="match status" value="1"/>
</dbReference>
<dbReference type="Proteomes" id="UP000318349">
    <property type="component" value="Unassembled WGS sequence"/>
</dbReference>
<dbReference type="GO" id="GO:0005737">
    <property type="term" value="C:cytoplasm"/>
    <property type="evidence" value="ECO:0007669"/>
    <property type="project" value="UniProtKB-SubCell"/>
</dbReference>
<evidence type="ECO:0000256" key="3">
    <source>
        <dbReference type="ARBA" id="ARBA00022490"/>
    </source>
</evidence>
<dbReference type="PANTHER" id="PTHR10815:SF5">
    <property type="entry name" value="METHYLATED-DNA--PROTEIN-CYSTEINE METHYLTRANSFERASE"/>
    <property type="match status" value="1"/>
</dbReference>
<feature type="active site" description="Nucleophile; methyl group acceptor" evidence="9">
    <location>
        <position position="123"/>
    </location>
</feature>
<dbReference type="InterPro" id="IPR023546">
    <property type="entry name" value="MGMT"/>
</dbReference>
<organism evidence="12 13">
    <name type="scientific">Denitromonas halophila</name>
    <dbReference type="NCBI Taxonomy" id="1629404"/>
    <lineage>
        <taxon>Bacteria</taxon>
        <taxon>Pseudomonadati</taxon>
        <taxon>Pseudomonadota</taxon>
        <taxon>Betaproteobacteria</taxon>
        <taxon>Rhodocyclales</taxon>
        <taxon>Zoogloeaceae</taxon>
        <taxon>Denitromonas</taxon>
    </lineage>
</organism>
<evidence type="ECO:0000256" key="8">
    <source>
        <dbReference type="ARBA" id="ARBA00049348"/>
    </source>
</evidence>
<dbReference type="InterPro" id="IPR001497">
    <property type="entry name" value="MethylDNA_cys_MeTrfase_AS"/>
</dbReference>
<dbReference type="FunFam" id="1.10.10.10:FF:000214">
    <property type="entry name" value="Methylated-DNA--protein-cysteine methyltransferase"/>
    <property type="match status" value="1"/>
</dbReference>
<reference evidence="12 13" key="1">
    <citation type="submission" date="2019-07" db="EMBL/GenBank/DDBJ databases">
        <title>The pathways for chlorine oxyanion respiration interact through the shared metabolite chlorate.</title>
        <authorList>
            <person name="Barnum T.P."/>
            <person name="Cheng Y."/>
            <person name="Hill K.A."/>
            <person name="Lucas L.N."/>
            <person name="Carlson H.K."/>
            <person name="Coates J.D."/>
        </authorList>
    </citation>
    <scope>NUCLEOTIDE SEQUENCE [LARGE SCALE GENOMIC DNA]</scope>
    <source>
        <strain evidence="12 13">SFB-1</strain>
    </source>
</reference>
<name>A0A557R3V7_9RHOO</name>
<dbReference type="InterPro" id="IPR008332">
    <property type="entry name" value="MethylG_MeTrfase_N"/>
</dbReference>
<keyword evidence="3 9" id="KW-0963">Cytoplasm</keyword>
<protein>
    <recommendedName>
        <fullName evidence="9">Methylated-DNA--protein-cysteine methyltransferase</fullName>
        <ecNumber evidence="9">2.1.1.63</ecNumber>
    </recommendedName>
    <alternativeName>
        <fullName evidence="9">6-O-methylguanine-DNA methyltransferase</fullName>
        <shortName evidence="9">MGMT</shortName>
    </alternativeName>
    <alternativeName>
        <fullName evidence="9">O-6-methylguanine-DNA-alkyltransferase</fullName>
    </alternativeName>
</protein>
<dbReference type="GO" id="GO:0003908">
    <property type="term" value="F:methylated-DNA-[protein]-cysteine S-methyltransferase activity"/>
    <property type="evidence" value="ECO:0007669"/>
    <property type="project" value="UniProtKB-UniRule"/>
</dbReference>
<dbReference type="Gene3D" id="3.30.160.70">
    <property type="entry name" value="Methylated DNA-protein cysteine methyltransferase domain"/>
    <property type="match status" value="1"/>
</dbReference>
<dbReference type="Gene3D" id="1.10.10.10">
    <property type="entry name" value="Winged helix-like DNA-binding domain superfamily/Winged helix DNA-binding domain"/>
    <property type="match status" value="1"/>
</dbReference>
<dbReference type="GO" id="GO:0006307">
    <property type="term" value="P:DNA alkylation repair"/>
    <property type="evidence" value="ECO:0007669"/>
    <property type="project" value="UniProtKB-UniRule"/>
</dbReference>
<keyword evidence="5 9" id="KW-0808">Transferase</keyword>
<comment type="catalytic activity">
    <reaction evidence="1 9">
        <text>a 4-O-methyl-thymidine in DNA + L-cysteinyl-[protein] = a thymidine in DNA + S-methyl-L-cysteinyl-[protein]</text>
        <dbReference type="Rhea" id="RHEA:53428"/>
        <dbReference type="Rhea" id="RHEA-COMP:10131"/>
        <dbReference type="Rhea" id="RHEA-COMP:10132"/>
        <dbReference type="Rhea" id="RHEA-COMP:13555"/>
        <dbReference type="Rhea" id="RHEA-COMP:13556"/>
        <dbReference type="ChEBI" id="CHEBI:29950"/>
        <dbReference type="ChEBI" id="CHEBI:82612"/>
        <dbReference type="ChEBI" id="CHEBI:137386"/>
        <dbReference type="ChEBI" id="CHEBI:137387"/>
        <dbReference type="EC" id="2.1.1.63"/>
    </reaction>
</comment>
<keyword evidence="4 9" id="KW-0489">Methyltransferase</keyword>
<gene>
    <name evidence="12" type="ORF">FHP89_18365</name>
</gene>